<dbReference type="Proteomes" id="UP000626148">
    <property type="component" value="Unassembled WGS sequence"/>
</dbReference>
<accession>A0A918N9Z1</accession>
<dbReference type="AlphaFoldDB" id="A0A918N9Z1"/>
<reference evidence="2" key="2">
    <citation type="submission" date="2020-09" db="EMBL/GenBank/DDBJ databases">
        <authorList>
            <person name="Sun Q."/>
            <person name="Kim S."/>
        </authorList>
    </citation>
    <scope>NUCLEOTIDE SEQUENCE</scope>
    <source>
        <strain evidence="2">KCTC 22169</strain>
    </source>
</reference>
<dbReference type="EMBL" id="BMXR01000004">
    <property type="protein sequence ID" value="GGX52362.1"/>
    <property type="molecule type" value="Genomic_DNA"/>
</dbReference>
<reference evidence="2" key="1">
    <citation type="journal article" date="2014" name="Int. J. Syst. Evol. Microbiol.">
        <title>Complete genome sequence of Corynebacterium casei LMG S-19264T (=DSM 44701T), isolated from a smear-ripened cheese.</title>
        <authorList>
            <consortium name="US DOE Joint Genome Institute (JGI-PGF)"/>
            <person name="Walter F."/>
            <person name="Albersmeier A."/>
            <person name="Kalinowski J."/>
            <person name="Ruckert C."/>
        </authorList>
    </citation>
    <scope>NUCLEOTIDE SEQUENCE</scope>
    <source>
        <strain evidence="2">KCTC 22169</strain>
    </source>
</reference>
<keyword evidence="1" id="KW-0732">Signal</keyword>
<evidence type="ECO:0000256" key="1">
    <source>
        <dbReference type="SAM" id="SignalP"/>
    </source>
</evidence>
<gene>
    <name evidence="2" type="ORF">GCM10007392_19620</name>
</gene>
<feature type="signal peptide" evidence="1">
    <location>
        <begin position="1"/>
        <end position="28"/>
    </location>
</feature>
<dbReference type="RefSeq" id="WP_189608367.1">
    <property type="nucleotide sequence ID" value="NZ_BMXR01000004.1"/>
</dbReference>
<keyword evidence="3" id="KW-1185">Reference proteome</keyword>
<comment type="caution">
    <text evidence="2">The sequence shown here is derived from an EMBL/GenBank/DDBJ whole genome shotgun (WGS) entry which is preliminary data.</text>
</comment>
<evidence type="ECO:0000313" key="3">
    <source>
        <dbReference type="Proteomes" id="UP000626148"/>
    </source>
</evidence>
<protein>
    <submittedName>
        <fullName evidence="2">Uncharacterized protein</fullName>
    </submittedName>
</protein>
<name>A0A918N9Z1_9GAMM</name>
<evidence type="ECO:0000313" key="2">
    <source>
        <dbReference type="EMBL" id="GGX52362.1"/>
    </source>
</evidence>
<organism evidence="2 3">
    <name type="scientific">Saccharospirillum salsuginis</name>
    <dbReference type="NCBI Taxonomy" id="418750"/>
    <lineage>
        <taxon>Bacteria</taxon>
        <taxon>Pseudomonadati</taxon>
        <taxon>Pseudomonadota</taxon>
        <taxon>Gammaproteobacteria</taxon>
        <taxon>Oceanospirillales</taxon>
        <taxon>Saccharospirillaceae</taxon>
        <taxon>Saccharospirillum</taxon>
    </lineage>
</organism>
<feature type="chain" id="PRO_5036880295" evidence="1">
    <location>
        <begin position="29"/>
        <end position="68"/>
    </location>
</feature>
<sequence>MIKRLLNKLRGKALRVSLTGLVSLGALALGVNLAPGTQQAIVSGTAVVLEALTVEDIEADTGEADGDD</sequence>
<proteinExistence type="predicted"/>